<dbReference type="AlphaFoldDB" id="A0A9Q3BW77"/>
<gene>
    <name evidence="1" type="ORF">O181_013326</name>
</gene>
<name>A0A9Q3BW77_9BASI</name>
<protein>
    <submittedName>
        <fullName evidence="1">Uncharacterized protein</fullName>
    </submittedName>
</protein>
<organism evidence="1 2">
    <name type="scientific">Austropuccinia psidii MF-1</name>
    <dbReference type="NCBI Taxonomy" id="1389203"/>
    <lineage>
        <taxon>Eukaryota</taxon>
        <taxon>Fungi</taxon>
        <taxon>Dikarya</taxon>
        <taxon>Basidiomycota</taxon>
        <taxon>Pucciniomycotina</taxon>
        <taxon>Pucciniomycetes</taxon>
        <taxon>Pucciniales</taxon>
        <taxon>Sphaerophragmiaceae</taxon>
        <taxon>Austropuccinia</taxon>
    </lineage>
</organism>
<accession>A0A9Q3BW77</accession>
<evidence type="ECO:0000313" key="2">
    <source>
        <dbReference type="Proteomes" id="UP000765509"/>
    </source>
</evidence>
<evidence type="ECO:0000313" key="1">
    <source>
        <dbReference type="EMBL" id="MBW0473611.1"/>
    </source>
</evidence>
<proteinExistence type="predicted"/>
<reference evidence="1" key="1">
    <citation type="submission" date="2021-03" db="EMBL/GenBank/DDBJ databases">
        <title>Draft genome sequence of rust myrtle Austropuccinia psidii MF-1, a brazilian biotype.</title>
        <authorList>
            <person name="Quecine M.C."/>
            <person name="Pachon D.M.R."/>
            <person name="Bonatelli M.L."/>
            <person name="Correr F.H."/>
            <person name="Franceschini L.M."/>
            <person name="Leite T.F."/>
            <person name="Margarido G.R.A."/>
            <person name="Almeida C.A."/>
            <person name="Ferrarezi J.A."/>
            <person name="Labate C.A."/>
        </authorList>
    </citation>
    <scope>NUCLEOTIDE SEQUENCE</scope>
    <source>
        <strain evidence="1">MF-1</strain>
    </source>
</reference>
<keyword evidence="2" id="KW-1185">Reference proteome</keyword>
<dbReference type="EMBL" id="AVOT02003463">
    <property type="protein sequence ID" value="MBW0473611.1"/>
    <property type="molecule type" value="Genomic_DNA"/>
</dbReference>
<dbReference type="Proteomes" id="UP000765509">
    <property type="component" value="Unassembled WGS sequence"/>
</dbReference>
<sequence length="109" mass="12214">MLMPMEKKTSELTADRLLPLPFLLSHINWVLNHLIIISKADHVYAHGNIGFCTTSFCNPYSSTQSSHQLHDLPFLPSIISLSSSQFTIPMLTLSACESNPEHKHDSQIP</sequence>
<comment type="caution">
    <text evidence="1">The sequence shown here is derived from an EMBL/GenBank/DDBJ whole genome shotgun (WGS) entry which is preliminary data.</text>
</comment>